<gene>
    <name evidence="1" type="ORF">EFD62_05565</name>
</gene>
<evidence type="ECO:0000313" key="1">
    <source>
        <dbReference type="EMBL" id="RXE59784.1"/>
    </source>
</evidence>
<proteinExistence type="predicted"/>
<reference evidence="2" key="1">
    <citation type="submission" date="2018-11" db="EMBL/GenBank/DDBJ databases">
        <title>Genome sequencing of a novel mesophilic and cellulolytic organism within the genus Hungateiclostridium.</title>
        <authorList>
            <person name="Rettenmaier R."/>
            <person name="Liebl W."/>
            <person name="Zverlov V."/>
        </authorList>
    </citation>
    <scope>NUCLEOTIDE SEQUENCE [LARGE SCALE GENOMIC DNA]</scope>
    <source>
        <strain evidence="2">N2K1</strain>
    </source>
</reference>
<accession>A0A4Q0I5Y2</accession>
<keyword evidence="1" id="KW-0347">Helicase</keyword>
<dbReference type="Proteomes" id="UP000289166">
    <property type="component" value="Unassembled WGS sequence"/>
</dbReference>
<protein>
    <submittedName>
        <fullName evidence="1">Helicase</fullName>
    </submittedName>
</protein>
<evidence type="ECO:0000313" key="2">
    <source>
        <dbReference type="Proteomes" id="UP000289166"/>
    </source>
</evidence>
<keyword evidence="1" id="KW-0378">Hydrolase</keyword>
<name>A0A4Q0I5Y2_9FIRM</name>
<dbReference type="AlphaFoldDB" id="A0A4Q0I5Y2"/>
<sequence length="43" mass="5256">MKNHKNIYINRIKEKEKICTIIPIFKYEGLIIYLEENTGIFKR</sequence>
<dbReference type="EMBL" id="RLII01000004">
    <property type="protein sequence ID" value="RXE59784.1"/>
    <property type="molecule type" value="Genomic_DNA"/>
</dbReference>
<organism evidence="1 2">
    <name type="scientific">Acetivibrio mesophilus</name>
    <dbReference type="NCBI Taxonomy" id="2487273"/>
    <lineage>
        <taxon>Bacteria</taxon>
        <taxon>Bacillati</taxon>
        <taxon>Bacillota</taxon>
        <taxon>Clostridia</taxon>
        <taxon>Eubacteriales</taxon>
        <taxon>Oscillospiraceae</taxon>
        <taxon>Acetivibrio</taxon>
    </lineage>
</organism>
<keyword evidence="1" id="KW-0547">Nucleotide-binding</keyword>
<keyword evidence="2" id="KW-1185">Reference proteome</keyword>
<comment type="caution">
    <text evidence="1">The sequence shown here is derived from an EMBL/GenBank/DDBJ whole genome shotgun (WGS) entry which is preliminary data.</text>
</comment>
<dbReference type="GO" id="GO:0004386">
    <property type="term" value="F:helicase activity"/>
    <property type="evidence" value="ECO:0007669"/>
    <property type="project" value="UniProtKB-KW"/>
</dbReference>
<keyword evidence="1" id="KW-0067">ATP-binding</keyword>